<feature type="region of interest" description="Disordered" evidence="1">
    <location>
        <begin position="135"/>
        <end position="163"/>
    </location>
</feature>
<feature type="compositionally biased region" description="Basic and acidic residues" evidence="1">
    <location>
        <begin position="141"/>
        <end position="159"/>
    </location>
</feature>
<organism evidence="3 4">
    <name type="scientific">Riccia sorocarpa</name>
    <dbReference type="NCBI Taxonomy" id="122646"/>
    <lineage>
        <taxon>Eukaryota</taxon>
        <taxon>Viridiplantae</taxon>
        <taxon>Streptophyta</taxon>
        <taxon>Embryophyta</taxon>
        <taxon>Marchantiophyta</taxon>
        <taxon>Marchantiopsida</taxon>
        <taxon>Marchantiidae</taxon>
        <taxon>Marchantiales</taxon>
        <taxon>Ricciaceae</taxon>
        <taxon>Riccia</taxon>
    </lineage>
</organism>
<evidence type="ECO:0000259" key="2">
    <source>
        <dbReference type="Pfam" id="PF00078"/>
    </source>
</evidence>
<evidence type="ECO:0000313" key="4">
    <source>
        <dbReference type="Proteomes" id="UP001633002"/>
    </source>
</evidence>
<dbReference type="AlphaFoldDB" id="A0ABD3H3Y0"/>
<protein>
    <recommendedName>
        <fullName evidence="2">Reverse transcriptase domain-containing protein</fullName>
    </recommendedName>
</protein>
<dbReference type="EMBL" id="JBJQOH010000006">
    <property type="protein sequence ID" value="KAL3685486.1"/>
    <property type="molecule type" value="Genomic_DNA"/>
</dbReference>
<feature type="compositionally biased region" description="Basic and acidic residues" evidence="1">
    <location>
        <begin position="63"/>
        <end position="83"/>
    </location>
</feature>
<reference evidence="3 4" key="1">
    <citation type="submission" date="2024-09" db="EMBL/GenBank/DDBJ databases">
        <title>Chromosome-scale assembly of Riccia sorocarpa.</title>
        <authorList>
            <person name="Paukszto L."/>
        </authorList>
    </citation>
    <scope>NUCLEOTIDE SEQUENCE [LARGE SCALE GENOMIC DNA]</scope>
    <source>
        <strain evidence="3">LP-2024</strain>
        <tissue evidence="3">Aerial parts of the thallus</tissue>
    </source>
</reference>
<gene>
    <name evidence="3" type="ORF">R1sor_003508</name>
</gene>
<comment type="caution">
    <text evidence="3">The sequence shown here is derived from an EMBL/GenBank/DDBJ whole genome shotgun (WGS) entry which is preliminary data.</text>
</comment>
<evidence type="ECO:0000256" key="1">
    <source>
        <dbReference type="SAM" id="MobiDB-lite"/>
    </source>
</evidence>
<dbReference type="InterPro" id="IPR000477">
    <property type="entry name" value="RT_dom"/>
</dbReference>
<dbReference type="Proteomes" id="UP001633002">
    <property type="component" value="Unassembled WGS sequence"/>
</dbReference>
<dbReference type="PANTHER" id="PTHR33116:SF86">
    <property type="entry name" value="REVERSE TRANSCRIPTASE DOMAIN-CONTAINING PROTEIN"/>
    <property type="match status" value="1"/>
</dbReference>
<feature type="region of interest" description="Disordered" evidence="1">
    <location>
        <begin position="1"/>
        <end position="113"/>
    </location>
</feature>
<dbReference type="Pfam" id="PF00078">
    <property type="entry name" value="RVT_1"/>
    <property type="match status" value="1"/>
</dbReference>
<accession>A0ABD3H3Y0</accession>
<dbReference type="PANTHER" id="PTHR33116">
    <property type="entry name" value="REVERSE TRANSCRIPTASE ZINC-BINDING DOMAIN-CONTAINING PROTEIN-RELATED-RELATED"/>
    <property type="match status" value="1"/>
</dbReference>
<feature type="domain" description="Reverse transcriptase" evidence="2">
    <location>
        <begin position="563"/>
        <end position="695"/>
    </location>
</feature>
<sequence>MGNAYRRRGLETTGGTNSQQIRGSPNVPSLPTPVQELLRCTDGRQTLPGRNENAFPPTGAHNGESEERGSKQRPVINDEHQLNGDEGDDTPLVSPPTVQRGHGDTLDKLPSFPVVQLSDEGSTSISMDMIQGIDEQQQQNKEQRSVDAEREVERTHTERMGQQSGLQLGNHLTFSDRFVFTANRGERFNADNQQGSRRQDAGMKKRKTFGAQHTVASEPNFDLNLPTPGGLRASRLTAFKRAGPRFSRAQWREGRLVWSRIDRIYTADFVIQRLEHHQEFWASDHIPVSSLIQWQPSGERANTGPRSAYFKADPLVVTENLDALKQKWQNLQEQYGDRDAIERFLLCWSGIRKSIKNMQYEKAQRLQQLPELQQRLQVLLARSPLELTAAEQEEMGNLMVQTRELQAWQNHKWWLTCRDRFLKEGDICSAYFFKKFKARRSRTKIDKLQTEDGRLLQTEYEVKDEVLHYFADLYRDNDRLEDGQLARRKFLSGVTTKLSAEQKLLLDERPSEKELTDILSLLPEGKSPGIDGFGVEATVALWPLSINRIRALQLGAETRILLNGDLLPTFQVEMGVRQGCPLSPLLYAIATIPFIASIKDQNNRGAIKPVRLAHDVEVSIVCMADDTAVYTELHQASVLNLFRLLEQYQVATGGRVNWRKSKLMVIGCWRVLPAWTHTLPLQLIAPKQSVRYLGASLSTLWNGTDNGCLLLESLNGKTKVFSHDFMSFDARVIALKHGVYASLIYQLMVARFKTGTVKKLEGTLRKFLWSTNREGQPKKSLVRWDFVTLPEKMGGLGIFGIQDFQRALLCRTMLKALKNPEQAIWPAILSSVFLDSSLDHFAESLFLKPLPQSFRLCPVATLILQAWTKFVSLFRWTPGEGVVFPAGNPTDILFLLARKYTGVHEATELVERSSVICRGNQVDSAQQLLTILISIQPHSLGPLQPTFLLVVEELRRSVSFGSRIQFCTQEWVHFARAKLDLAWRSSQIYGLFLKDAEHLQLERANDRWNLSWPLQTWRAVWRVCEFRGLGHCHRCFYWRVIAKSFFVGRKHLQMRLPGAECDFCGATVEDISHAIFLCPRWSRLWQDLARKVTGWERIIDLREQGAALPEVILWVVSAPKPRRLSMVWFLALIWRILWSERCILKFQSVMRCTSRDLLFSCWKS</sequence>
<name>A0ABD3H3Y0_9MARC</name>
<proteinExistence type="predicted"/>
<keyword evidence="4" id="KW-1185">Reference proteome</keyword>
<evidence type="ECO:0000313" key="3">
    <source>
        <dbReference type="EMBL" id="KAL3685486.1"/>
    </source>
</evidence>
<feature type="compositionally biased region" description="Polar residues" evidence="1">
    <location>
        <begin position="13"/>
        <end position="29"/>
    </location>
</feature>